<evidence type="ECO:0000313" key="2">
    <source>
        <dbReference type="EMBL" id="KAL1403367.1"/>
    </source>
</evidence>
<feature type="domain" description="Condensin complex subunit 1 N-terminal" evidence="1">
    <location>
        <begin position="42"/>
        <end position="119"/>
    </location>
</feature>
<protein>
    <recommendedName>
        <fullName evidence="1">Condensin complex subunit 1 N-terminal domain-containing protein</fullName>
    </recommendedName>
</protein>
<name>A0ABD1DUR0_CULPP</name>
<reference evidence="2 3" key="1">
    <citation type="submission" date="2024-05" db="EMBL/GenBank/DDBJ databases">
        <title>Culex pipiens pipiens assembly and annotation.</title>
        <authorList>
            <person name="Alout H."/>
            <person name="Durand T."/>
        </authorList>
    </citation>
    <scope>NUCLEOTIDE SEQUENCE [LARGE SCALE GENOMIC DNA]</scope>
    <source>
        <strain evidence="2">HA-2024</strain>
        <tissue evidence="2">Whole body</tissue>
    </source>
</reference>
<evidence type="ECO:0000259" key="1">
    <source>
        <dbReference type="Pfam" id="PF12922"/>
    </source>
</evidence>
<dbReference type="EMBL" id="JBEHCU010001684">
    <property type="protein sequence ID" value="KAL1403367.1"/>
    <property type="molecule type" value="Genomic_DNA"/>
</dbReference>
<sequence>MRSKRPGPPSTDDPFGIFDQFDTFYSTIDNADQLSGTTLFRAKKVEVVDWDNKWNQCIVQLCNLFQLPLKKLWDPPVCEESFVVVICDICYRTLEQSYVKNCVFQILGTAIKRYNLTLSFPVQILQILEHCEASIAPIAGGVMLLYEEFGFASIYPELIKDRAARGKQQNEQFQCRANELYDALTRQDMVTAFTRGHVKLDLFKE</sequence>
<proteinExistence type="predicted"/>
<dbReference type="InterPro" id="IPR024324">
    <property type="entry name" value="Condensin_cplx_su1_N"/>
</dbReference>
<keyword evidence="3" id="KW-1185">Reference proteome</keyword>
<dbReference type="InterPro" id="IPR026971">
    <property type="entry name" value="CND1/NCAPD3"/>
</dbReference>
<dbReference type="PANTHER" id="PTHR14222:SF2">
    <property type="entry name" value="CONDENSIN COMPLEX SUBUNIT 1"/>
    <property type="match status" value="1"/>
</dbReference>
<gene>
    <name evidence="2" type="ORF">pipiens_005700</name>
</gene>
<accession>A0ABD1DUR0</accession>
<dbReference type="PANTHER" id="PTHR14222">
    <property type="entry name" value="CONDENSIN"/>
    <property type="match status" value="1"/>
</dbReference>
<dbReference type="AlphaFoldDB" id="A0ABD1DUR0"/>
<dbReference type="Proteomes" id="UP001562425">
    <property type="component" value="Unassembled WGS sequence"/>
</dbReference>
<dbReference type="Pfam" id="PF12922">
    <property type="entry name" value="Cnd1_N"/>
    <property type="match status" value="1"/>
</dbReference>
<comment type="caution">
    <text evidence="2">The sequence shown here is derived from an EMBL/GenBank/DDBJ whole genome shotgun (WGS) entry which is preliminary data.</text>
</comment>
<evidence type="ECO:0000313" key="3">
    <source>
        <dbReference type="Proteomes" id="UP001562425"/>
    </source>
</evidence>
<organism evidence="2 3">
    <name type="scientific">Culex pipiens pipiens</name>
    <name type="common">Northern house mosquito</name>
    <dbReference type="NCBI Taxonomy" id="38569"/>
    <lineage>
        <taxon>Eukaryota</taxon>
        <taxon>Metazoa</taxon>
        <taxon>Ecdysozoa</taxon>
        <taxon>Arthropoda</taxon>
        <taxon>Hexapoda</taxon>
        <taxon>Insecta</taxon>
        <taxon>Pterygota</taxon>
        <taxon>Neoptera</taxon>
        <taxon>Endopterygota</taxon>
        <taxon>Diptera</taxon>
        <taxon>Nematocera</taxon>
        <taxon>Culicoidea</taxon>
        <taxon>Culicidae</taxon>
        <taxon>Culicinae</taxon>
        <taxon>Culicini</taxon>
        <taxon>Culex</taxon>
        <taxon>Culex</taxon>
    </lineage>
</organism>